<dbReference type="AlphaFoldDB" id="A0A4Y3WYZ4"/>
<dbReference type="SUPFAM" id="SSF52540">
    <property type="entry name" value="P-loop containing nucleoside triphosphate hydrolases"/>
    <property type="match status" value="1"/>
</dbReference>
<feature type="region of interest" description="Disordered" evidence="7">
    <location>
        <begin position="609"/>
        <end position="670"/>
    </location>
</feature>
<sequence>MVAAVLRRRGSNGYAAVAVLLAAFPALTLAQRVPWWGWAIALVAVGLIGWQWAARSAVVVTRWSARTRRKSGVASTTDLLRHASPRAIRKRAATVKPSLAAAGRWARWRVPPIDIGIELCRVGAMSVWCLIEDVVMIFGGPRTGKTGWIAGRILDAAGAVLVTSTRTDLLELCGPLRAAKGPVSVFNPVGLAGHPSTITFDPLTGCQDPVTAGERASDLVAAVTRAGGGGEREFWNSQARRLLTTLLHAAALGDGTTIEDVGRWLGTESDMQREVPPLLRRSPVKAFEQDLGQFLGTNPNTRTSISSTVAPALNWLNHPAAVEASARGVGFDVAELLRSRATVFLLGGEETQTAPLVCALTGHIAREARRLAALSPKGRLDPHLTLALDEAALISPVPLESWTADMGGRGVTIIAAFQSRAQLLARWGEHATATILNNTAAVMVFGGTRDRDDLDFWSTLAGERDEPTLTTDMHGRVASKTTRRVPVLPPAQLANLPAGRVLLVRRGIPPVIGRVVMAWHRRDVRDQVFHRDHPVAAARIGGVRTRLLRPARVVGAVLRRWAATISAGTRSTVRHSTSAVRTRAARGWRWLTSAPGGNEVDVEPPTVEHQLPIGHQSGADPTPGPGAEVIPFPTTPSGELRPIQGADRKHDSESGNGLDDEHDDPWGDVR</sequence>
<evidence type="ECO:0000256" key="7">
    <source>
        <dbReference type="SAM" id="MobiDB-lite"/>
    </source>
</evidence>
<dbReference type="PANTHER" id="PTHR37937:SF1">
    <property type="entry name" value="CONJUGATIVE TRANSFER: DNA TRANSPORT"/>
    <property type="match status" value="1"/>
</dbReference>
<dbReference type="Proteomes" id="UP000320338">
    <property type="component" value="Unassembled WGS sequence"/>
</dbReference>
<name>A0A4Y3WYZ4_9PSEU</name>
<dbReference type="InterPro" id="IPR003688">
    <property type="entry name" value="TraG/VirD4"/>
</dbReference>
<dbReference type="InterPro" id="IPR027417">
    <property type="entry name" value="P-loop_NTPase"/>
</dbReference>
<evidence type="ECO:0000256" key="3">
    <source>
        <dbReference type="ARBA" id="ARBA00022475"/>
    </source>
</evidence>
<keyword evidence="5" id="KW-1133">Transmembrane helix</keyword>
<keyword evidence="4" id="KW-0812">Transmembrane</keyword>
<evidence type="ECO:0000313" key="9">
    <source>
        <dbReference type="Proteomes" id="UP000320338"/>
    </source>
</evidence>
<dbReference type="CDD" id="cd01127">
    <property type="entry name" value="TrwB_TraG_TraD_VirD4"/>
    <property type="match status" value="1"/>
</dbReference>
<evidence type="ECO:0000256" key="5">
    <source>
        <dbReference type="ARBA" id="ARBA00022989"/>
    </source>
</evidence>
<comment type="subcellular location">
    <subcellularLocation>
        <location evidence="1">Cell membrane</location>
        <topology evidence="1">Multi-pass membrane protein</topology>
    </subcellularLocation>
</comment>
<evidence type="ECO:0000256" key="1">
    <source>
        <dbReference type="ARBA" id="ARBA00004651"/>
    </source>
</evidence>
<organism evidence="8 9">
    <name type="scientific">Pseudonocardia hydrocarbonoxydans</name>
    <dbReference type="NCBI Taxonomy" id="76726"/>
    <lineage>
        <taxon>Bacteria</taxon>
        <taxon>Bacillati</taxon>
        <taxon>Actinomycetota</taxon>
        <taxon>Actinomycetes</taxon>
        <taxon>Pseudonocardiales</taxon>
        <taxon>Pseudonocardiaceae</taxon>
        <taxon>Pseudonocardia</taxon>
    </lineage>
</organism>
<dbReference type="Pfam" id="PF02534">
    <property type="entry name" value="T4SS-DNA_transf"/>
    <property type="match status" value="1"/>
</dbReference>
<comment type="caution">
    <text evidence="8">The sequence shown here is derived from an EMBL/GenBank/DDBJ whole genome shotgun (WGS) entry which is preliminary data.</text>
</comment>
<evidence type="ECO:0000256" key="2">
    <source>
        <dbReference type="ARBA" id="ARBA00008806"/>
    </source>
</evidence>
<evidence type="ECO:0000256" key="6">
    <source>
        <dbReference type="ARBA" id="ARBA00023136"/>
    </source>
</evidence>
<keyword evidence="6" id="KW-0472">Membrane</keyword>
<protein>
    <recommendedName>
        <fullName evidence="10">TraD/TraG TraM recognition site domain-containing protein</fullName>
    </recommendedName>
</protein>
<dbReference type="GO" id="GO:0005886">
    <property type="term" value="C:plasma membrane"/>
    <property type="evidence" value="ECO:0007669"/>
    <property type="project" value="UniProtKB-SubCell"/>
</dbReference>
<dbReference type="InterPro" id="IPR051539">
    <property type="entry name" value="T4SS-coupling_protein"/>
</dbReference>
<proteinExistence type="inferred from homology"/>
<keyword evidence="9" id="KW-1185">Reference proteome</keyword>
<reference evidence="8 9" key="1">
    <citation type="submission" date="2019-06" db="EMBL/GenBank/DDBJ databases">
        <title>Whole genome shotgun sequence of Pseudonocardia hydrocarbonoxydans NBRC 14498.</title>
        <authorList>
            <person name="Hosoyama A."/>
            <person name="Uohara A."/>
            <person name="Ohji S."/>
            <person name="Ichikawa N."/>
        </authorList>
    </citation>
    <scope>NUCLEOTIDE SEQUENCE [LARGE SCALE GENOMIC DNA]</scope>
    <source>
        <strain evidence="8 9">NBRC 14498</strain>
    </source>
</reference>
<evidence type="ECO:0008006" key="10">
    <source>
        <dbReference type="Google" id="ProtNLM"/>
    </source>
</evidence>
<dbReference type="EMBL" id="BJNG01000052">
    <property type="protein sequence ID" value="GEC22676.1"/>
    <property type="molecule type" value="Genomic_DNA"/>
</dbReference>
<accession>A0A4Y3WYZ4</accession>
<evidence type="ECO:0000256" key="4">
    <source>
        <dbReference type="ARBA" id="ARBA00022692"/>
    </source>
</evidence>
<evidence type="ECO:0000313" key="8">
    <source>
        <dbReference type="EMBL" id="GEC22676.1"/>
    </source>
</evidence>
<dbReference type="PANTHER" id="PTHR37937">
    <property type="entry name" value="CONJUGATIVE TRANSFER: DNA TRANSPORT"/>
    <property type="match status" value="1"/>
</dbReference>
<keyword evidence="3" id="KW-1003">Cell membrane</keyword>
<dbReference type="Gene3D" id="3.40.50.300">
    <property type="entry name" value="P-loop containing nucleotide triphosphate hydrolases"/>
    <property type="match status" value="1"/>
</dbReference>
<gene>
    <name evidence="8" type="ORF">PHY01_49590</name>
</gene>
<comment type="similarity">
    <text evidence="2">Belongs to the VirD4/TraG family.</text>
</comment>